<accession>A0AAD4X8X0</accession>
<dbReference type="Gene3D" id="3.40.30.10">
    <property type="entry name" value="Glutaredoxin"/>
    <property type="match status" value="2"/>
</dbReference>
<keyword evidence="3" id="KW-1185">Reference proteome</keyword>
<dbReference type="GO" id="GO:0016671">
    <property type="term" value="F:oxidoreductase activity, acting on a sulfur group of donors, disulfide as acceptor"/>
    <property type="evidence" value="ECO:0007669"/>
    <property type="project" value="InterPro"/>
</dbReference>
<dbReference type="EMBL" id="JAJJMB010013673">
    <property type="protein sequence ID" value="KAI3866299.1"/>
    <property type="molecule type" value="Genomic_DNA"/>
</dbReference>
<comment type="caution">
    <text evidence="2">The sequence shown here is derived from an EMBL/GenBank/DDBJ whole genome shotgun (WGS) entry which is preliminary data.</text>
</comment>
<feature type="domain" description="Thioredoxin" evidence="1">
    <location>
        <begin position="33"/>
        <end position="201"/>
    </location>
</feature>
<organism evidence="2 3">
    <name type="scientific">Papaver atlanticum</name>
    <dbReference type="NCBI Taxonomy" id="357466"/>
    <lineage>
        <taxon>Eukaryota</taxon>
        <taxon>Viridiplantae</taxon>
        <taxon>Streptophyta</taxon>
        <taxon>Embryophyta</taxon>
        <taxon>Tracheophyta</taxon>
        <taxon>Spermatophyta</taxon>
        <taxon>Magnoliopsida</taxon>
        <taxon>Ranunculales</taxon>
        <taxon>Papaveraceae</taxon>
        <taxon>Papaveroideae</taxon>
        <taxon>Papaver</taxon>
    </lineage>
</organism>
<dbReference type="InterPro" id="IPR044192">
    <property type="entry name" value="CDSP32"/>
</dbReference>
<reference evidence="2" key="1">
    <citation type="submission" date="2022-04" db="EMBL/GenBank/DDBJ databases">
        <title>A functionally conserved STORR gene fusion in Papaver species that diverged 16.8 million years ago.</title>
        <authorList>
            <person name="Catania T."/>
        </authorList>
    </citation>
    <scope>NUCLEOTIDE SEQUENCE</scope>
    <source>
        <strain evidence="2">S-188037</strain>
    </source>
</reference>
<dbReference type="PANTHER" id="PTHR47578:SF1">
    <property type="entry name" value="THIOREDOXIN-LIKE PROTEIN CDSP32, CHLOROPLASTIC"/>
    <property type="match status" value="1"/>
</dbReference>
<sequence>MAAITTTKSFQFKQHSSTKKLDPFFSNTLFLIPKLPKPLPTTTLQTTTYKKFITKAITTAKKGNNFNERVKQVHSIEEFDVALQTKKNKLVIVIFMVTHSKHSHTLFPLMVDLSRRYTSIEFVLVMGDESDKTKALCERENIKRAPHLSFYRGIEKVHDEEAIISVDDFTRVVSYYGDNHSAVIQLHSRKDVENLIKTNDENDNCKEFLEDMKVVEVPTFLFIRDGEIRGRYVGSGKVKLMGEILRYQRCKSQLAKFKF</sequence>
<dbReference type="Proteomes" id="UP001202328">
    <property type="component" value="Unassembled WGS sequence"/>
</dbReference>
<dbReference type="Pfam" id="PF00085">
    <property type="entry name" value="Thioredoxin"/>
    <property type="match status" value="1"/>
</dbReference>
<dbReference type="PROSITE" id="PS51352">
    <property type="entry name" value="THIOREDOXIN_2"/>
    <property type="match status" value="1"/>
</dbReference>
<dbReference type="SUPFAM" id="SSF52833">
    <property type="entry name" value="Thioredoxin-like"/>
    <property type="match status" value="1"/>
</dbReference>
<protein>
    <recommendedName>
        <fullName evidence="1">Thioredoxin domain-containing protein</fullName>
    </recommendedName>
</protein>
<dbReference type="PANTHER" id="PTHR47578">
    <property type="entry name" value="THIOREDOXIN-LIKE PROTEIN CDSP32, CHLOROPLASTIC"/>
    <property type="match status" value="1"/>
</dbReference>
<gene>
    <name evidence="2" type="ORF">MKW98_007954</name>
</gene>
<name>A0AAD4X8X0_9MAGN</name>
<dbReference type="InterPro" id="IPR036249">
    <property type="entry name" value="Thioredoxin-like_sf"/>
</dbReference>
<evidence type="ECO:0000313" key="2">
    <source>
        <dbReference type="EMBL" id="KAI3866299.1"/>
    </source>
</evidence>
<proteinExistence type="predicted"/>
<dbReference type="AlphaFoldDB" id="A0AAD4X8X0"/>
<evidence type="ECO:0000313" key="3">
    <source>
        <dbReference type="Proteomes" id="UP001202328"/>
    </source>
</evidence>
<dbReference type="InterPro" id="IPR013766">
    <property type="entry name" value="Thioredoxin_domain"/>
</dbReference>
<evidence type="ECO:0000259" key="1">
    <source>
        <dbReference type="PROSITE" id="PS51352"/>
    </source>
</evidence>